<evidence type="ECO:0000313" key="1">
    <source>
        <dbReference type="EMBL" id="SKC08049.1"/>
    </source>
</evidence>
<accession>A0A1T5GI29</accession>
<sequence>MLSGVLWYTTVLGQNVGSVQDQLIREAAIQFNNKEYESVLLTLSKLENQQRKGLNNERYFYFSIQGRYNLLKEGEDITFENISKIRVLTQSYLSHFKDGNSSIIREISDIHQDVSYNYPSTLDAYNHWQLEQERLAFEHKQKEALRKVEETFNIGEYLATLQLVEKARAEQITSSKFDYYEILAKNELYKASNSPSYQSIQDLLRMSESYLKQSDLDQNDRDKIEQIALNYPKTLEEFNDLIESERLAAIEKDQGEKLSQIQKDYYSGNYSVILQAMDTFGSNSERAASFSFFKAMSAYKYLLSRKDTYYNYITASDISGVRDNLSLYINRYGDTQPANGNEVKQALIDLNKQFGNNDFDFNKLKNRVLNDRDKAYKRASRKMFVSVGYEYGEVAPYGVRFEVGGRAIGFFTTIRSSMIKDEKILNSYDGVPNKNEIIMGPNVKIANWLFWNVGLGYGYFSHLYRDDYKREQGIRKSNYLAGYTGGTLRLGSVVNLLGGVSFIDLSKKYTQQIGKPEYTFGITFNFK</sequence>
<dbReference type="Proteomes" id="UP000190150">
    <property type="component" value="Unassembled WGS sequence"/>
</dbReference>
<organism evidence="1 2">
    <name type="scientific">Sphingobacterium nematocida</name>
    <dbReference type="NCBI Taxonomy" id="1513896"/>
    <lineage>
        <taxon>Bacteria</taxon>
        <taxon>Pseudomonadati</taxon>
        <taxon>Bacteroidota</taxon>
        <taxon>Sphingobacteriia</taxon>
        <taxon>Sphingobacteriales</taxon>
        <taxon>Sphingobacteriaceae</taxon>
        <taxon>Sphingobacterium</taxon>
    </lineage>
</organism>
<reference evidence="2" key="1">
    <citation type="submission" date="2017-02" db="EMBL/GenBank/DDBJ databases">
        <authorList>
            <person name="Varghese N."/>
            <person name="Submissions S."/>
        </authorList>
    </citation>
    <scope>NUCLEOTIDE SEQUENCE [LARGE SCALE GENOMIC DNA]</scope>
    <source>
        <strain evidence="2">DSM 24091</strain>
    </source>
</reference>
<dbReference type="EMBL" id="FUZF01000026">
    <property type="protein sequence ID" value="SKC08049.1"/>
    <property type="molecule type" value="Genomic_DNA"/>
</dbReference>
<gene>
    <name evidence="1" type="ORF">SAMN05660841_04088</name>
</gene>
<protein>
    <submittedName>
        <fullName evidence="1">Uncharacterized protein</fullName>
    </submittedName>
</protein>
<evidence type="ECO:0000313" key="2">
    <source>
        <dbReference type="Proteomes" id="UP000190150"/>
    </source>
</evidence>
<proteinExistence type="predicted"/>
<dbReference type="AlphaFoldDB" id="A0A1T5GI29"/>
<dbReference type="STRING" id="1513896.SAMN05660841_04088"/>
<keyword evidence="2" id="KW-1185">Reference proteome</keyword>
<name>A0A1T5GI29_9SPHI</name>